<evidence type="ECO:0000256" key="7">
    <source>
        <dbReference type="ARBA" id="ARBA00023136"/>
    </source>
</evidence>
<dbReference type="FunFam" id="3.80.10.10:FF:000129">
    <property type="entry name" value="Leucine-rich repeat receptor-like kinase"/>
    <property type="match status" value="1"/>
</dbReference>
<evidence type="ECO:0000313" key="12">
    <source>
        <dbReference type="Proteomes" id="UP000516437"/>
    </source>
</evidence>
<evidence type="ECO:0000256" key="3">
    <source>
        <dbReference type="ARBA" id="ARBA00022692"/>
    </source>
</evidence>
<feature type="compositionally biased region" description="Basic and acidic residues" evidence="8">
    <location>
        <begin position="602"/>
        <end position="614"/>
    </location>
</feature>
<organism evidence="11 12">
    <name type="scientific">Morella rubra</name>
    <name type="common">Chinese bayberry</name>
    <dbReference type="NCBI Taxonomy" id="262757"/>
    <lineage>
        <taxon>Eukaryota</taxon>
        <taxon>Viridiplantae</taxon>
        <taxon>Streptophyta</taxon>
        <taxon>Embryophyta</taxon>
        <taxon>Tracheophyta</taxon>
        <taxon>Spermatophyta</taxon>
        <taxon>Magnoliopsida</taxon>
        <taxon>eudicotyledons</taxon>
        <taxon>Gunneridae</taxon>
        <taxon>Pentapetalae</taxon>
        <taxon>rosids</taxon>
        <taxon>fabids</taxon>
        <taxon>Fagales</taxon>
        <taxon>Myricaceae</taxon>
        <taxon>Morella</taxon>
    </lineage>
</organism>
<evidence type="ECO:0000259" key="10">
    <source>
        <dbReference type="Pfam" id="PF12819"/>
    </source>
</evidence>
<dbReference type="InterPro" id="IPR001611">
    <property type="entry name" value="Leu-rich_rpt"/>
</dbReference>
<keyword evidence="4" id="KW-0732">Signal</keyword>
<feature type="domain" description="Malectin-like" evidence="10">
    <location>
        <begin position="11"/>
        <end position="334"/>
    </location>
</feature>
<dbReference type="GO" id="GO:0016020">
    <property type="term" value="C:membrane"/>
    <property type="evidence" value="ECO:0007669"/>
    <property type="project" value="UniProtKB-SubCell"/>
</dbReference>
<dbReference type="Proteomes" id="UP000516437">
    <property type="component" value="Unassembled WGS sequence"/>
</dbReference>
<dbReference type="Pfam" id="PF00560">
    <property type="entry name" value="LRR_1"/>
    <property type="match status" value="2"/>
</dbReference>
<keyword evidence="2" id="KW-0433">Leucine-rich repeat</keyword>
<feature type="region of interest" description="Disordered" evidence="8">
    <location>
        <begin position="583"/>
        <end position="638"/>
    </location>
</feature>
<keyword evidence="3" id="KW-0812">Transmembrane</keyword>
<keyword evidence="11" id="KW-0413">Isomerase</keyword>
<dbReference type="AlphaFoldDB" id="A0A6A1UK17"/>
<dbReference type="PANTHER" id="PTHR45631">
    <property type="entry name" value="OS07G0107800 PROTEIN-RELATED"/>
    <property type="match status" value="1"/>
</dbReference>
<dbReference type="EMBL" id="RXIC02000126">
    <property type="protein sequence ID" value="KAB1200755.1"/>
    <property type="molecule type" value="Genomic_DNA"/>
</dbReference>
<evidence type="ECO:0000313" key="11">
    <source>
        <dbReference type="EMBL" id="KAB1200755.1"/>
    </source>
</evidence>
<dbReference type="GO" id="GO:0016853">
    <property type="term" value="F:isomerase activity"/>
    <property type="evidence" value="ECO:0007669"/>
    <property type="project" value="UniProtKB-KW"/>
</dbReference>
<dbReference type="Gene3D" id="3.80.10.10">
    <property type="entry name" value="Ribonuclease Inhibitor"/>
    <property type="match status" value="1"/>
</dbReference>
<evidence type="ECO:0000256" key="1">
    <source>
        <dbReference type="ARBA" id="ARBA00004167"/>
    </source>
</evidence>
<dbReference type="Gene3D" id="2.60.120.430">
    <property type="entry name" value="Galactose-binding lectin"/>
    <property type="match status" value="1"/>
</dbReference>
<evidence type="ECO:0000256" key="4">
    <source>
        <dbReference type="ARBA" id="ARBA00022729"/>
    </source>
</evidence>
<evidence type="ECO:0000259" key="9">
    <source>
        <dbReference type="Pfam" id="PF08263"/>
    </source>
</evidence>
<keyword evidence="7" id="KW-0472">Membrane</keyword>
<reference evidence="11 12" key="1">
    <citation type="journal article" date="2019" name="Plant Biotechnol. J.">
        <title>The red bayberry genome and genetic basis of sex determination.</title>
        <authorList>
            <person name="Jia H.M."/>
            <person name="Jia H.J."/>
            <person name="Cai Q.L."/>
            <person name="Wang Y."/>
            <person name="Zhao H.B."/>
            <person name="Yang W.F."/>
            <person name="Wang G.Y."/>
            <person name="Li Y.H."/>
            <person name="Zhan D.L."/>
            <person name="Shen Y.T."/>
            <person name="Niu Q.F."/>
            <person name="Chang L."/>
            <person name="Qiu J."/>
            <person name="Zhao L."/>
            <person name="Xie H.B."/>
            <person name="Fu W.Y."/>
            <person name="Jin J."/>
            <person name="Li X.W."/>
            <person name="Jiao Y."/>
            <person name="Zhou C.C."/>
            <person name="Tu T."/>
            <person name="Chai C.Y."/>
            <person name="Gao J.L."/>
            <person name="Fan L.J."/>
            <person name="van de Weg E."/>
            <person name="Wang J.Y."/>
            <person name="Gao Z.S."/>
        </authorList>
    </citation>
    <scope>NUCLEOTIDE SEQUENCE [LARGE SCALE GENOMIC DNA]</scope>
    <source>
        <tissue evidence="11">Leaves</tissue>
    </source>
</reference>
<evidence type="ECO:0000256" key="8">
    <source>
        <dbReference type="SAM" id="MobiDB-lite"/>
    </source>
</evidence>
<evidence type="ECO:0000256" key="6">
    <source>
        <dbReference type="ARBA" id="ARBA00022989"/>
    </source>
</evidence>
<comment type="subcellular location">
    <subcellularLocation>
        <location evidence="1">Membrane</location>
        <topology evidence="1">Single-pass membrane protein</topology>
    </subcellularLocation>
</comment>
<dbReference type="PANTHER" id="PTHR45631:SF45">
    <property type="entry name" value="LEUCINE-RICH REPEAT (LRR) FAMILY PROTEIN"/>
    <property type="match status" value="1"/>
</dbReference>
<gene>
    <name evidence="11" type="ORF">CJ030_MR0G006455</name>
</gene>
<evidence type="ECO:0000256" key="5">
    <source>
        <dbReference type="ARBA" id="ARBA00022737"/>
    </source>
</evidence>
<dbReference type="Pfam" id="PF12819">
    <property type="entry name" value="Malectin_like"/>
    <property type="match status" value="1"/>
</dbReference>
<accession>A0A6A1UK17</accession>
<feature type="domain" description="Leucine-rich repeat-containing N-terminal plant-type" evidence="9">
    <location>
        <begin position="344"/>
        <end position="381"/>
    </location>
</feature>
<dbReference type="InterPro" id="IPR024788">
    <property type="entry name" value="Malectin-like_Carb-bd_dom"/>
</dbReference>
<evidence type="ECO:0000256" key="2">
    <source>
        <dbReference type="ARBA" id="ARBA00022614"/>
    </source>
</evidence>
<proteinExistence type="predicted"/>
<dbReference type="InterPro" id="IPR013210">
    <property type="entry name" value="LRR_N_plant-typ"/>
</dbReference>
<dbReference type="PROSITE" id="PS51450">
    <property type="entry name" value="LRR"/>
    <property type="match status" value="1"/>
</dbReference>
<dbReference type="SUPFAM" id="SSF52058">
    <property type="entry name" value="L domain-like"/>
    <property type="match status" value="1"/>
</dbReference>
<keyword evidence="12" id="KW-1185">Reference proteome</keyword>
<dbReference type="InterPro" id="IPR032675">
    <property type="entry name" value="LRR_dom_sf"/>
</dbReference>
<protein>
    <submittedName>
        <fullName evidence="11">Protein disulfide-isomerase SCO2</fullName>
    </submittedName>
</protein>
<dbReference type="Pfam" id="PF08263">
    <property type="entry name" value="LRRNT_2"/>
    <property type="match status" value="1"/>
</dbReference>
<keyword evidence="5" id="KW-0677">Repeat</keyword>
<sequence length="717" mass="78493">MDNYGDVGYLLNCGANSSGDITFGGLKYITDEGFISVGNKATLKTPGLLPVLSTLRYFPDATARKYCYVIPVVKGGKYLLRTTYYYGGFDGGKVPPVFDQIVDGTKWNTVNTAEDYANGLSSYYEVVVMAAGKRLSVCLAWNERTVSSPFISALELEFLEDSMYNTTDFSKYVLTTVARNSFGSEGEIISYPDDESNRLWQPFKDQNPVVTSRSNVISSDFWNLPPAKAFQTAITTSRGKALQIQWPTVALPGTASYYISLYFQDNRTPSPYSWRVFNVSLNGRNFYTDLNVTTKGVTVYATQWPLSGQTEIVMTPADGIPVGPVINAGEIFQILPLGGRTLARDVLAMEDFARNLDNPPSDWSGDPCLPTENSWTGVTCSKGKFSRVVSVHLTNIGLSGSLPSSIAKLTGLTHLWLGGNNLSGTIPDMSSLKALQTLHLENNKLEGQIPQSLGQLEKLHEFGPRPKSPREPHPNFHFTEIHRTGEKNQPQLKKPTATCSLAARLPFPGSVSLVVPYNGGASNRMFTSNPSSLLFPSKPSTLRCRAAGDIPAGSTFPGWLQFPSSAEIAVGGGVRIGHEADAPVKDGSARRGGASNNGVKVNAREKKWSRRGESYLDNDSDALPLPMTHPDSSPVSPEEIDRRLRCNPQFEDCKEVVYEWTGKCRSCQGSGFVSYYNKRGKETICKCVPCLGIGYVQKITARKDIEVMEDLDNGRPP</sequence>
<comment type="caution">
    <text evidence="11">The sequence shown here is derived from an EMBL/GenBank/DDBJ whole genome shotgun (WGS) entry which is preliminary data.</text>
</comment>
<keyword evidence="6" id="KW-1133">Transmembrane helix</keyword>
<name>A0A6A1UK17_9ROSI</name>
<dbReference type="OrthoDB" id="1394818at2759"/>